<dbReference type="Proteomes" id="UP001302719">
    <property type="component" value="Chromosome"/>
</dbReference>
<dbReference type="InterPro" id="IPR007221">
    <property type="entry name" value="MreC"/>
</dbReference>
<name>A0AA96JZX1_9BACT</name>
<dbReference type="Gene3D" id="2.40.10.350">
    <property type="entry name" value="Rod shape-determining protein MreC, domain 2"/>
    <property type="match status" value="1"/>
</dbReference>
<comment type="similarity">
    <text evidence="1 5">Belongs to the MreC family.</text>
</comment>
<gene>
    <name evidence="8" type="primary">mreC</name>
    <name evidence="8" type="ORF">PP769_04950</name>
</gene>
<dbReference type="PANTHER" id="PTHR34138:SF1">
    <property type="entry name" value="CELL SHAPE-DETERMINING PROTEIN MREC"/>
    <property type="match status" value="1"/>
</dbReference>
<evidence type="ECO:0000313" key="8">
    <source>
        <dbReference type="EMBL" id="WNM59114.1"/>
    </source>
</evidence>
<dbReference type="AlphaFoldDB" id="A0AA96JZX1"/>
<accession>A0AA96JZX1</accession>
<dbReference type="InterPro" id="IPR055342">
    <property type="entry name" value="MreC_beta-barrel_core"/>
</dbReference>
<evidence type="ECO:0000256" key="1">
    <source>
        <dbReference type="ARBA" id="ARBA00009369"/>
    </source>
</evidence>
<evidence type="ECO:0000256" key="3">
    <source>
        <dbReference type="ARBA" id="ARBA00022960"/>
    </source>
</evidence>
<sequence>MPRSEPNFPISTSIRRVLGVIFILFLALLLFLPRQSQEWLSHVGGPFARILEVPLHVVASIQSSIGHAWDQYIDLQNVWEENQQLKQEVQRLQGEQNTLREHAIIAVQYQQLLAFQKTTPMTTLPARIIGRNVSNWYRAMIINKGNQDGVHPEMGVITDAGVVGRVVRVNPTTAVVLLLSDPNVAITGMIQKSRDEGLVQGTPQGTIQMKYLPPLSPVQPGDPVVTSGLTDDFPRGLQIGRIQQVTKADTDLFQLGEIDPIVDFANLEAVLVITSFQPAPISSLPKPPVSPSP</sequence>
<dbReference type="PIRSF" id="PIRSF038471">
    <property type="entry name" value="MreC"/>
    <property type="match status" value="1"/>
</dbReference>
<dbReference type="RefSeq" id="WP_312645800.1">
    <property type="nucleotide sequence ID" value="NZ_CP116967.1"/>
</dbReference>
<evidence type="ECO:0000259" key="7">
    <source>
        <dbReference type="Pfam" id="PF04085"/>
    </source>
</evidence>
<keyword evidence="6" id="KW-0175">Coiled coil</keyword>
<dbReference type="InterPro" id="IPR042177">
    <property type="entry name" value="Cell/Rod_1"/>
</dbReference>
<organism evidence="8 9">
    <name type="scientific">Candidatus Nitrospira allomarina</name>
    <dbReference type="NCBI Taxonomy" id="3020900"/>
    <lineage>
        <taxon>Bacteria</taxon>
        <taxon>Pseudomonadati</taxon>
        <taxon>Nitrospirota</taxon>
        <taxon>Nitrospiria</taxon>
        <taxon>Nitrospirales</taxon>
        <taxon>Nitrospiraceae</taxon>
        <taxon>Nitrospira</taxon>
    </lineage>
</organism>
<evidence type="ECO:0000256" key="2">
    <source>
        <dbReference type="ARBA" id="ARBA00013855"/>
    </source>
</evidence>
<dbReference type="PANTHER" id="PTHR34138">
    <property type="entry name" value="CELL SHAPE-DETERMINING PROTEIN MREC"/>
    <property type="match status" value="1"/>
</dbReference>
<evidence type="ECO:0000256" key="6">
    <source>
        <dbReference type="SAM" id="Coils"/>
    </source>
</evidence>
<evidence type="ECO:0000256" key="5">
    <source>
        <dbReference type="PIRNR" id="PIRNR038471"/>
    </source>
</evidence>
<dbReference type="Pfam" id="PF04085">
    <property type="entry name" value="MreC"/>
    <property type="match status" value="1"/>
</dbReference>
<dbReference type="InterPro" id="IPR042175">
    <property type="entry name" value="Cell/Rod_MreC_2"/>
</dbReference>
<protein>
    <recommendedName>
        <fullName evidence="2 5">Cell shape-determining protein MreC</fullName>
    </recommendedName>
    <alternativeName>
        <fullName evidence="4 5">Cell shape protein MreC</fullName>
    </alternativeName>
</protein>
<keyword evidence="3 5" id="KW-0133">Cell shape</keyword>
<dbReference type="EMBL" id="CP116967">
    <property type="protein sequence ID" value="WNM59114.1"/>
    <property type="molecule type" value="Genomic_DNA"/>
</dbReference>
<dbReference type="GO" id="GO:0008360">
    <property type="term" value="P:regulation of cell shape"/>
    <property type="evidence" value="ECO:0007669"/>
    <property type="project" value="UniProtKB-KW"/>
</dbReference>
<reference evidence="8 9" key="1">
    <citation type="submission" date="2023-01" db="EMBL/GenBank/DDBJ databases">
        <title>Cultivation and genomic characterization of new, ubiquitous marine nitrite-oxidizing bacteria from the Nitrospirales.</title>
        <authorList>
            <person name="Mueller A.J."/>
            <person name="Daebeler A."/>
            <person name="Herbold C.W."/>
            <person name="Kirkegaard R.H."/>
            <person name="Daims H."/>
        </authorList>
    </citation>
    <scope>NUCLEOTIDE SEQUENCE [LARGE SCALE GENOMIC DNA]</scope>
    <source>
        <strain evidence="8 9">VA</strain>
    </source>
</reference>
<evidence type="ECO:0000256" key="4">
    <source>
        <dbReference type="ARBA" id="ARBA00032089"/>
    </source>
</evidence>
<proteinExistence type="inferred from homology"/>
<comment type="function">
    <text evidence="5">Involved in formation and maintenance of cell shape.</text>
</comment>
<feature type="domain" description="Rod shape-determining protein MreC beta-barrel core" evidence="7">
    <location>
        <begin position="128"/>
        <end position="273"/>
    </location>
</feature>
<feature type="coiled-coil region" evidence="6">
    <location>
        <begin position="75"/>
        <end position="102"/>
    </location>
</feature>
<dbReference type="KEGG" id="nall:PP769_04950"/>
<dbReference type="GO" id="GO:0005886">
    <property type="term" value="C:plasma membrane"/>
    <property type="evidence" value="ECO:0007669"/>
    <property type="project" value="TreeGrafter"/>
</dbReference>
<dbReference type="Gene3D" id="2.40.10.340">
    <property type="entry name" value="Rod shape-determining protein MreC, domain 1"/>
    <property type="match status" value="1"/>
</dbReference>
<dbReference type="NCBIfam" id="TIGR00219">
    <property type="entry name" value="mreC"/>
    <property type="match status" value="1"/>
</dbReference>
<evidence type="ECO:0000313" key="9">
    <source>
        <dbReference type="Proteomes" id="UP001302719"/>
    </source>
</evidence>
<keyword evidence="9" id="KW-1185">Reference proteome</keyword>